<reference evidence="3 4" key="1">
    <citation type="submission" date="2020-03" db="EMBL/GenBank/DDBJ databases">
        <title>Genomic Encyclopedia of Type Strains, Phase IV (KMG-IV): sequencing the most valuable type-strain genomes for metagenomic binning, comparative biology and taxonomic classification.</title>
        <authorList>
            <person name="Goeker M."/>
        </authorList>
    </citation>
    <scope>NUCLEOTIDE SEQUENCE [LARGE SCALE GENOMIC DNA]</scope>
    <source>
        <strain evidence="3 4">DSM 7225</strain>
    </source>
</reference>
<dbReference type="EMBL" id="JAATJB010000014">
    <property type="protein sequence ID" value="NJB99374.1"/>
    <property type="molecule type" value="Genomic_DNA"/>
</dbReference>
<feature type="chain" id="PRO_5031054720" description="Ice-binding protein C-terminal domain-containing protein" evidence="1">
    <location>
        <begin position="25"/>
        <end position="211"/>
    </location>
</feature>
<dbReference type="Pfam" id="PF07589">
    <property type="entry name" value="PEP-CTERM"/>
    <property type="match status" value="1"/>
</dbReference>
<organism evidence="3 4">
    <name type="scientific">Sphingomonas trueperi</name>
    <dbReference type="NCBI Taxonomy" id="53317"/>
    <lineage>
        <taxon>Bacteria</taxon>
        <taxon>Pseudomonadati</taxon>
        <taxon>Pseudomonadota</taxon>
        <taxon>Alphaproteobacteria</taxon>
        <taxon>Sphingomonadales</taxon>
        <taxon>Sphingomonadaceae</taxon>
        <taxon>Sphingomonas</taxon>
    </lineage>
</organism>
<dbReference type="RefSeq" id="WP_164521790.1">
    <property type="nucleotide sequence ID" value="NZ_BAAADY010000016.1"/>
</dbReference>
<dbReference type="NCBIfam" id="NF035944">
    <property type="entry name" value="PEPxxWA-CTERM"/>
    <property type="match status" value="1"/>
</dbReference>
<keyword evidence="4" id="KW-1185">Reference proteome</keyword>
<sequence length="211" mass="20494">MIKGALSAAALVAGLSLTPVAAQAATVIGGATAIDLTATSTFNSLGYKVATYGTASAFKIGNDLVAAFLITGGSRNDTTGATIIDHAGSGLKFSLGGNTLSIGNFQIDTAAGLVRGSATANGFTLGDNLSLFNLGTGSVLTLTNEAAAAFQTTLGTAGLAGATIGTATPVAVFGPSGVPEPASWGLMIAGVGFVGASLRRRARSAARLAAA</sequence>
<feature type="signal peptide" evidence="1">
    <location>
        <begin position="1"/>
        <end position="24"/>
    </location>
</feature>
<evidence type="ECO:0000259" key="2">
    <source>
        <dbReference type="Pfam" id="PF07589"/>
    </source>
</evidence>
<dbReference type="NCBIfam" id="TIGR02595">
    <property type="entry name" value="PEP_CTERM"/>
    <property type="match status" value="1"/>
</dbReference>
<proteinExistence type="predicted"/>
<dbReference type="InterPro" id="IPR013424">
    <property type="entry name" value="Ice-binding_C"/>
</dbReference>
<feature type="domain" description="Ice-binding protein C-terminal" evidence="2">
    <location>
        <begin position="178"/>
        <end position="201"/>
    </location>
</feature>
<gene>
    <name evidence="3" type="ORF">GGR89_003715</name>
</gene>
<dbReference type="Proteomes" id="UP000531251">
    <property type="component" value="Unassembled WGS sequence"/>
</dbReference>
<name>A0A7X5Y1P3_9SPHN</name>
<accession>A0A7X5Y1P3</accession>
<protein>
    <recommendedName>
        <fullName evidence="2">Ice-binding protein C-terminal domain-containing protein</fullName>
    </recommendedName>
</protein>
<keyword evidence="1" id="KW-0732">Signal</keyword>
<dbReference type="AlphaFoldDB" id="A0A7X5Y1P3"/>
<evidence type="ECO:0000256" key="1">
    <source>
        <dbReference type="SAM" id="SignalP"/>
    </source>
</evidence>
<evidence type="ECO:0000313" key="3">
    <source>
        <dbReference type="EMBL" id="NJB99374.1"/>
    </source>
</evidence>
<comment type="caution">
    <text evidence="3">The sequence shown here is derived from an EMBL/GenBank/DDBJ whole genome shotgun (WGS) entry which is preliminary data.</text>
</comment>
<evidence type="ECO:0000313" key="4">
    <source>
        <dbReference type="Proteomes" id="UP000531251"/>
    </source>
</evidence>